<dbReference type="Gene3D" id="3.40.30.10">
    <property type="entry name" value="Glutaredoxin"/>
    <property type="match status" value="1"/>
</dbReference>
<evidence type="ECO:0008006" key="6">
    <source>
        <dbReference type="Google" id="ProtNLM"/>
    </source>
</evidence>
<name>A0A813KDE1_POLGL</name>
<gene>
    <name evidence="4" type="ORF">PGLA2088_LOCUS32017</name>
</gene>
<evidence type="ECO:0000256" key="1">
    <source>
        <dbReference type="ARBA" id="ARBA00007409"/>
    </source>
</evidence>
<dbReference type="InterPro" id="IPR004045">
    <property type="entry name" value="Glutathione_S-Trfase_N"/>
</dbReference>
<dbReference type="InterPro" id="IPR036282">
    <property type="entry name" value="Glutathione-S-Trfase_C_sf"/>
</dbReference>
<feature type="domain" description="GST N-terminal" evidence="2">
    <location>
        <begin position="2"/>
        <end position="86"/>
    </location>
</feature>
<dbReference type="SFLD" id="SFLDG00358">
    <property type="entry name" value="Main_(cytGST)"/>
    <property type="match status" value="1"/>
</dbReference>
<dbReference type="PROSITE" id="PS50404">
    <property type="entry name" value="GST_NTER"/>
    <property type="match status" value="1"/>
</dbReference>
<dbReference type="InterPro" id="IPR040079">
    <property type="entry name" value="Glutathione_S-Trfase"/>
</dbReference>
<dbReference type="SFLD" id="SFLDS00019">
    <property type="entry name" value="Glutathione_Transferase_(cytos"/>
    <property type="match status" value="1"/>
</dbReference>
<comment type="caution">
    <text evidence="4">The sequence shown here is derived from an EMBL/GenBank/DDBJ whole genome shotgun (WGS) entry which is preliminary data.</text>
</comment>
<proteinExistence type="inferred from homology"/>
<organism evidence="4 5">
    <name type="scientific">Polarella glacialis</name>
    <name type="common">Dinoflagellate</name>
    <dbReference type="NCBI Taxonomy" id="89957"/>
    <lineage>
        <taxon>Eukaryota</taxon>
        <taxon>Sar</taxon>
        <taxon>Alveolata</taxon>
        <taxon>Dinophyceae</taxon>
        <taxon>Suessiales</taxon>
        <taxon>Suessiaceae</taxon>
        <taxon>Polarella</taxon>
    </lineage>
</organism>
<dbReference type="Gene3D" id="1.20.1050.10">
    <property type="match status" value="1"/>
</dbReference>
<dbReference type="EMBL" id="CAJNNW010029771">
    <property type="protein sequence ID" value="CAE8701451.1"/>
    <property type="molecule type" value="Genomic_DNA"/>
</dbReference>
<reference evidence="4" key="1">
    <citation type="submission" date="2021-02" db="EMBL/GenBank/DDBJ databases">
        <authorList>
            <person name="Dougan E. K."/>
            <person name="Rhodes N."/>
            <person name="Thang M."/>
            <person name="Chan C."/>
        </authorList>
    </citation>
    <scope>NUCLEOTIDE SEQUENCE</scope>
</reference>
<dbReference type="Pfam" id="PF13410">
    <property type="entry name" value="GST_C_2"/>
    <property type="match status" value="1"/>
</dbReference>
<evidence type="ECO:0000259" key="2">
    <source>
        <dbReference type="PROSITE" id="PS50404"/>
    </source>
</evidence>
<dbReference type="SUPFAM" id="SSF52833">
    <property type="entry name" value="Thioredoxin-like"/>
    <property type="match status" value="1"/>
</dbReference>
<dbReference type="PANTHER" id="PTHR44051:SF8">
    <property type="entry name" value="GLUTATHIONE S-TRANSFERASE GSTA"/>
    <property type="match status" value="1"/>
</dbReference>
<dbReference type="Pfam" id="PF13409">
    <property type="entry name" value="GST_N_2"/>
    <property type="match status" value="1"/>
</dbReference>
<dbReference type="PROSITE" id="PS50405">
    <property type="entry name" value="GST_CTER"/>
    <property type="match status" value="1"/>
</dbReference>
<feature type="domain" description="GST C-terminal" evidence="3">
    <location>
        <begin position="91"/>
        <end position="223"/>
    </location>
</feature>
<evidence type="ECO:0000313" key="4">
    <source>
        <dbReference type="EMBL" id="CAE8701451.1"/>
    </source>
</evidence>
<protein>
    <recommendedName>
        <fullName evidence="6">Glutathione S-transferase</fullName>
    </recommendedName>
</protein>
<dbReference type="Proteomes" id="UP000626109">
    <property type="component" value="Unassembled WGS sequence"/>
</dbReference>
<dbReference type="InterPro" id="IPR010987">
    <property type="entry name" value="Glutathione-S-Trfase_C-like"/>
</dbReference>
<accession>A0A813KDE1</accession>
<dbReference type="AlphaFoldDB" id="A0A813KDE1"/>
<dbReference type="InterPro" id="IPR036249">
    <property type="entry name" value="Thioredoxin-like_sf"/>
</dbReference>
<dbReference type="SUPFAM" id="SSF47616">
    <property type="entry name" value="GST C-terminal domain-like"/>
    <property type="match status" value="1"/>
</dbReference>
<evidence type="ECO:0000313" key="5">
    <source>
        <dbReference type="Proteomes" id="UP000626109"/>
    </source>
</evidence>
<evidence type="ECO:0000259" key="3">
    <source>
        <dbReference type="PROSITE" id="PS50405"/>
    </source>
</evidence>
<dbReference type="PANTHER" id="PTHR44051">
    <property type="entry name" value="GLUTATHIONE S-TRANSFERASE-RELATED"/>
    <property type="match status" value="1"/>
</dbReference>
<comment type="similarity">
    <text evidence="1">Belongs to the GST superfamily.</text>
</comment>
<sequence length="223" mass="24534">MAAMKFYSVPGTPNPDVVHMFAEEVGCTQLLDVVPLDLGKGTNRTPDFYKVNPLGEVPALVLPSGKAISESIAIARFLDEQIGGSSVVGKSPEERAETDMWIMRVSDKILTPIATAFQNGPWLDFFKDKRPGYIHKELRDPMAAAGKAGCTWLSGELSDGRTFLCGDRFSLADIRFYCLYMFFTSNDKSQAPDPALTHLSAYIARIKERKSAIAIVPKPKSKL</sequence>